<sequence>MDGGKFDGYDLERFHSLLAEELGLSADELETWMEEERERVDEDGQLIGHAVTFNPDMPFDLRARVRGMAGEYVAHTGIIQLDS</sequence>
<organism evidence="1 3">
    <name type="scientific">Phytopseudomonas seleniipraecipitans</name>
    <dbReference type="NCBI Taxonomy" id="640205"/>
    <lineage>
        <taxon>Bacteria</taxon>
        <taxon>Pseudomonadati</taxon>
        <taxon>Pseudomonadota</taxon>
        <taxon>Gammaproteobacteria</taxon>
        <taxon>Pseudomonadales</taxon>
        <taxon>Pseudomonadaceae</taxon>
        <taxon>Phytopseudomonas</taxon>
    </lineage>
</organism>
<reference evidence="2" key="2">
    <citation type="submission" date="2021-05" db="EMBL/GenBank/DDBJ databases">
        <title>Complete genome sequence of Pseudomonas seleniipraecipitans strain D1-6.</title>
        <authorList>
            <person name="Lafi F."/>
            <person name="Eida A."/>
            <person name="Alam I."/>
            <person name="Hert H."/>
            <person name="Saad M."/>
        </authorList>
    </citation>
    <scope>NUCLEOTIDE SEQUENCE</scope>
    <source>
        <strain evidence="2">D1-6</strain>
    </source>
</reference>
<dbReference type="EMBL" id="FNBM01000007">
    <property type="protein sequence ID" value="SDG07823.1"/>
    <property type="molecule type" value="Genomic_DNA"/>
</dbReference>
<dbReference type="Proteomes" id="UP000243378">
    <property type="component" value="Unassembled WGS sequence"/>
</dbReference>
<evidence type="ECO:0000313" key="1">
    <source>
        <dbReference type="EMBL" id="SDG07823.1"/>
    </source>
</evidence>
<proteinExistence type="predicted"/>
<dbReference type="STRING" id="640205.SAMN05216381_3051"/>
<keyword evidence="4" id="KW-1185">Reference proteome</keyword>
<dbReference type="EMBL" id="CP076114">
    <property type="protein sequence ID" value="UUD64351.1"/>
    <property type="molecule type" value="Genomic_DNA"/>
</dbReference>
<evidence type="ECO:0000313" key="2">
    <source>
        <dbReference type="EMBL" id="UUD64351.1"/>
    </source>
</evidence>
<dbReference type="RefSeq" id="WP_070883166.1">
    <property type="nucleotide sequence ID" value="NZ_CP076114.1"/>
</dbReference>
<evidence type="ECO:0000313" key="4">
    <source>
        <dbReference type="Proteomes" id="UP000887421"/>
    </source>
</evidence>
<dbReference type="AlphaFoldDB" id="A0A1G7RAS9"/>
<accession>A0A1G7RAS9</accession>
<dbReference type="OrthoDB" id="6963142at2"/>
<dbReference type="Proteomes" id="UP000887421">
    <property type="component" value="Chromosome"/>
</dbReference>
<name>A0A1G7RAS9_9GAMM</name>
<gene>
    <name evidence="2" type="ORF">D16iCDA_01160</name>
    <name evidence="1" type="ORF">SAMN05216381_3051</name>
</gene>
<protein>
    <submittedName>
        <fullName evidence="1">Uncharacterized protein</fullName>
    </submittedName>
</protein>
<reference evidence="1 3" key="1">
    <citation type="submission" date="2016-10" db="EMBL/GenBank/DDBJ databases">
        <authorList>
            <person name="de Groot N.N."/>
        </authorList>
    </citation>
    <scope>NUCLEOTIDE SEQUENCE [LARGE SCALE GENOMIC DNA]</scope>
    <source>
        <strain evidence="1 3">LMG 25475</strain>
    </source>
</reference>
<evidence type="ECO:0000313" key="3">
    <source>
        <dbReference type="Proteomes" id="UP000243378"/>
    </source>
</evidence>